<evidence type="ECO:0000256" key="3">
    <source>
        <dbReference type="ARBA" id="ARBA00022679"/>
    </source>
</evidence>
<keyword evidence="5 7" id="KW-1133">Transmembrane helix</keyword>
<comment type="subcellular location">
    <subcellularLocation>
        <location evidence="1">Membrane</location>
        <topology evidence="1">Multi-pass membrane protein</topology>
    </subcellularLocation>
</comment>
<sequence length="628" mass="69954">MSEHRLHLAEAKLAQAKARRGQPISHILMEEGRVAPTEMLGAMAEASRIGQSVPQVVVAEAIASREEVLEAQAQHFGALVLRRRDSPPDPAVIDRLPPEFCLEHGVLPWMRVGDTLLLATSRPDDFPDLLPLLPPDIGPVVMALALEADIHAEISARAGARLAEAAETWVPDEDSCRDLNRMTPRTRMLAIGAGLLCLVLLLLAPRLLFGAALLLALGSLVLAQLMKLAALAALPRRAPPVHATLPADPPLVSILVPLFREEDIAQTLVKRLSRLSYPKALLDVVLVLEAEDQLTRETLSRTRLPPWMRTIAVPPGRITTKPRALNYAYRFTRGQIVGIYDAEDAPAPDQITRVAGHFARAPAEVGCLQGILDYYNPRANWLSRCFTIEYASWFRILLPGLSRLGFVVPLGGTTVFFRRAVLEKVCGWDAHNVTEDADLGVRLARHGFRTELISSVTREEANNRFWPWIKQRSRWLKGYGITWWVHTRNPRRLWRDLGPKRFVGVQLLFLTTLVQFALAPVLWSFWLILMGLPHPLDPHLSRPLILGLTTLFLSAEAVSILIGLAALARSPHRALFAWVPTLFAYFPLGTLAIYKALWETLRNPFYWDKTQHGRSAPDRPGSDLPPEG</sequence>
<dbReference type="InterPro" id="IPR029044">
    <property type="entry name" value="Nucleotide-diphossugar_trans"/>
</dbReference>
<evidence type="ECO:0000256" key="5">
    <source>
        <dbReference type="ARBA" id="ARBA00022989"/>
    </source>
</evidence>
<dbReference type="InterPro" id="IPR007831">
    <property type="entry name" value="T2SS_GspE_N"/>
</dbReference>
<feature type="transmembrane region" description="Helical" evidence="7">
    <location>
        <begin position="544"/>
        <end position="568"/>
    </location>
</feature>
<protein>
    <submittedName>
        <fullName evidence="10">Glycosyl transferase, group 2 family protein</fullName>
    </submittedName>
</protein>
<keyword evidence="11" id="KW-1185">Reference proteome</keyword>
<dbReference type="PANTHER" id="PTHR43867">
    <property type="entry name" value="CELLULOSE SYNTHASE CATALYTIC SUBUNIT A [UDP-FORMING]"/>
    <property type="match status" value="1"/>
</dbReference>
<keyword evidence="6 7" id="KW-0472">Membrane</keyword>
<keyword evidence="3 10" id="KW-0808">Transferase</keyword>
<dbReference type="STRING" id="561184.SAMN05216376_104159"/>
<evidence type="ECO:0000256" key="4">
    <source>
        <dbReference type="ARBA" id="ARBA00022692"/>
    </source>
</evidence>
<proteinExistence type="predicted"/>
<dbReference type="PANTHER" id="PTHR43867:SF2">
    <property type="entry name" value="CELLULOSE SYNTHASE CATALYTIC SUBUNIT A [UDP-FORMING]"/>
    <property type="match status" value="1"/>
</dbReference>
<keyword evidence="2" id="KW-0328">Glycosyltransferase</keyword>
<dbReference type="InterPro" id="IPR037257">
    <property type="entry name" value="T2SS_E_N_sf"/>
</dbReference>
<dbReference type="PATRIC" id="fig|1515334.3.peg.3687"/>
<evidence type="ECO:0000256" key="2">
    <source>
        <dbReference type="ARBA" id="ARBA00022676"/>
    </source>
</evidence>
<dbReference type="InterPro" id="IPR001173">
    <property type="entry name" value="Glyco_trans_2-like"/>
</dbReference>
<dbReference type="Gene3D" id="3.90.550.10">
    <property type="entry name" value="Spore Coat Polysaccharide Biosynthesis Protein SpsA, Chain A"/>
    <property type="match status" value="1"/>
</dbReference>
<dbReference type="GO" id="GO:0016757">
    <property type="term" value="F:glycosyltransferase activity"/>
    <property type="evidence" value="ECO:0007669"/>
    <property type="project" value="UniProtKB-KW"/>
</dbReference>
<comment type="caution">
    <text evidence="10">The sequence shown here is derived from an EMBL/GenBank/DDBJ whole genome shotgun (WGS) entry which is preliminary data.</text>
</comment>
<dbReference type="Proteomes" id="UP000030960">
    <property type="component" value="Unassembled WGS sequence"/>
</dbReference>
<evidence type="ECO:0000256" key="6">
    <source>
        <dbReference type="ARBA" id="ARBA00023136"/>
    </source>
</evidence>
<dbReference type="Pfam" id="PF13632">
    <property type="entry name" value="Glyco_trans_2_3"/>
    <property type="match status" value="1"/>
</dbReference>
<evidence type="ECO:0000313" key="10">
    <source>
        <dbReference type="EMBL" id="KHQ51766.1"/>
    </source>
</evidence>
<organism evidence="10 11">
    <name type="scientific">Mameliella alba</name>
    <dbReference type="NCBI Taxonomy" id="561184"/>
    <lineage>
        <taxon>Bacteria</taxon>
        <taxon>Pseudomonadati</taxon>
        <taxon>Pseudomonadota</taxon>
        <taxon>Alphaproteobacteria</taxon>
        <taxon>Rhodobacterales</taxon>
        <taxon>Roseobacteraceae</taxon>
        <taxon>Mameliella</taxon>
    </lineage>
</organism>
<dbReference type="RefSeq" id="WP_052244634.1">
    <property type="nucleotide sequence ID" value="NZ_JSUQ01000015.1"/>
</dbReference>
<feature type="transmembrane region" description="Helical" evidence="7">
    <location>
        <begin position="187"/>
        <end position="205"/>
    </location>
</feature>
<feature type="domain" description="Type II secretion system protein GspE N-terminal" evidence="8">
    <location>
        <begin position="81"/>
        <end position="130"/>
    </location>
</feature>
<dbReference type="SUPFAM" id="SSF53448">
    <property type="entry name" value="Nucleotide-diphospho-sugar transferases"/>
    <property type="match status" value="1"/>
</dbReference>
<evidence type="ECO:0000256" key="7">
    <source>
        <dbReference type="SAM" id="Phobius"/>
    </source>
</evidence>
<name>A0A0B3S500_9RHOB</name>
<evidence type="ECO:0000259" key="8">
    <source>
        <dbReference type="Pfam" id="PF05157"/>
    </source>
</evidence>
<evidence type="ECO:0000313" key="11">
    <source>
        <dbReference type="Proteomes" id="UP000030960"/>
    </source>
</evidence>
<feature type="transmembrane region" description="Helical" evidence="7">
    <location>
        <begin position="211"/>
        <end position="234"/>
    </location>
</feature>
<evidence type="ECO:0000256" key="1">
    <source>
        <dbReference type="ARBA" id="ARBA00004141"/>
    </source>
</evidence>
<feature type="transmembrane region" description="Helical" evidence="7">
    <location>
        <begin position="575"/>
        <end position="597"/>
    </location>
</feature>
<dbReference type="Pfam" id="PF05157">
    <property type="entry name" value="MshEN"/>
    <property type="match status" value="1"/>
</dbReference>
<gene>
    <name evidence="10" type="ORF">OA50_03667</name>
</gene>
<dbReference type="SUPFAM" id="SSF160246">
    <property type="entry name" value="EspE N-terminal domain-like"/>
    <property type="match status" value="1"/>
</dbReference>
<dbReference type="AlphaFoldDB" id="A0A0B3S500"/>
<keyword evidence="4 7" id="KW-0812">Transmembrane</keyword>
<accession>A0A0B3S500</accession>
<reference evidence="10 11" key="1">
    <citation type="submission" date="2014-10" db="EMBL/GenBank/DDBJ databases">
        <title>Genome sequence of Ponticoccus sp. strain UMTAT08 isolated from clonal culture of toxic dinoflagellate Alexandrium tamiyavanichii.</title>
        <authorList>
            <person name="Gan H.Y."/>
            <person name="Muhd D.-D."/>
            <person name="Mohd Noor M.E."/>
            <person name="Yeong Y.S."/>
            <person name="Usup G."/>
        </authorList>
    </citation>
    <scope>NUCLEOTIDE SEQUENCE [LARGE SCALE GENOMIC DNA]</scope>
    <source>
        <strain evidence="10 11">UMTAT08</strain>
    </source>
</reference>
<feature type="transmembrane region" description="Helical" evidence="7">
    <location>
        <begin position="507"/>
        <end position="532"/>
    </location>
</feature>
<evidence type="ECO:0000259" key="9">
    <source>
        <dbReference type="Pfam" id="PF13632"/>
    </source>
</evidence>
<dbReference type="InterPro" id="IPR050321">
    <property type="entry name" value="Glycosyltr_2/OpgH_subfam"/>
</dbReference>
<dbReference type="EMBL" id="JSUQ01000015">
    <property type="protein sequence ID" value="KHQ51766.1"/>
    <property type="molecule type" value="Genomic_DNA"/>
</dbReference>
<dbReference type="GO" id="GO:0016020">
    <property type="term" value="C:membrane"/>
    <property type="evidence" value="ECO:0007669"/>
    <property type="project" value="UniProtKB-SubCell"/>
</dbReference>
<feature type="domain" description="Glycosyltransferase 2-like" evidence="9">
    <location>
        <begin position="338"/>
        <end position="529"/>
    </location>
</feature>